<dbReference type="InterPro" id="IPR048367">
    <property type="entry name" value="TNP-like_RNaseH_C"/>
</dbReference>
<dbReference type="Pfam" id="PF21789">
    <property type="entry name" value="TNP-like_RNaseH_C"/>
    <property type="match status" value="1"/>
</dbReference>
<dbReference type="AlphaFoldDB" id="A0AAW2EC88"/>
<name>A0AAW2EC88_9HYME</name>
<keyword evidence="3" id="KW-1185">Reference proteome</keyword>
<proteinExistence type="predicted"/>
<dbReference type="EMBL" id="JADYXP020000026">
    <property type="protein sequence ID" value="KAL0100580.1"/>
    <property type="molecule type" value="Genomic_DNA"/>
</dbReference>
<accession>A0AAW2EC88</accession>
<evidence type="ECO:0000313" key="3">
    <source>
        <dbReference type="Proteomes" id="UP001430953"/>
    </source>
</evidence>
<dbReference type="Proteomes" id="UP001430953">
    <property type="component" value="Unassembled WGS sequence"/>
</dbReference>
<comment type="caution">
    <text evidence="2">The sequence shown here is derived from an EMBL/GenBank/DDBJ whole genome shotgun (WGS) entry which is preliminary data.</text>
</comment>
<feature type="domain" description="Transposable element P transposase-like RNase H C-terminal" evidence="1">
    <location>
        <begin position="65"/>
        <end position="97"/>
    </location>
</feature>
<sequence>MNCRTPSISTLAPGNESWKIIFDFLLYLKEWGNECEAKRYNFMSDKLCRFLVENCNYKYLMTARLNQDSIERFFSMMRYCYGSNDHPDSRLFIEMYRLVSTFSLIKPPKGSNVTSSEIFNVLLSIRDIDNTNSRIEQWETQIDTILDSGCQSDVLSDAIDSLNEHDYCQSTPLTYAITYVAGYYCKKTIQLPEFSSISENHKLIELRSNGKLLHPSIQLNKLINIIESCIIQVIKNNEDVTTDTLFRITAALETISHAILFTRRIIIFYLITRMHFICKQINKNNSIEKMKTRVYARTCASVRTIEQYGIFLGRPTRRSHAASSRVFAWRSYRKCVLSSVLNPFFFPFLSCLRHSIPRARCSNSDESSRFS</sequence>
<gene>
    <name evidence="2" type="ORF">PUN28_019723</name>
</gene>
<evidence type="ECO:0000259" key="1">
    <source>
        <dbReference type="Pfam" id="PF21789"/>
    </source>
</evidence>
<reference evidence="2 3" key="1">
    <citation type="submission" date="2023-03" db="EMBL/GenBank/DDBJ databases">
        <title>High recombination rates correlate with genetic variation in Cardiocondyla obscurior ants.</title>
        <authorList>
            <person name="Errbii M."/>
        </authorList>
    </citation>
    <scope>NUCLEOTIDE SEQUENCE [LARGE SCALE GENOMIC DNA]</scope>
    <source>
        <strain evidence="2">Alpha-2009</strain>
        <tissue evidence="2">Whole body</tissue>
    </source>
</reference>
<protein>
    <recommendedName>
        <fullName evidence="1">Transposable element P transposase-like RNase H C-terminal domain-containing protein</fullName>
    </recommendedName>
</protein>
<organism evidence="2 3">
    <name type="scientific">Cardiocondyla obscurior</name>
    <dbReference type="NCBI Taxonomy" id="286306"/>
    <lineage>
        <taxon>Eukaryota</taxon>
        <taxon>Metazoa</taxon>
        <taxon>Ecdysozoa</taxon>
        <taxon>Arthropoda</taxon>
        <taxon>Hexapoda</taxon>
        <taxon>Insecta</taxon>
        <taxon>Pterygota</taxon>
        <taxon>Neoptera</taxon>
        <taxon>Endopterygota</taxon>
        <taxon>Hymenoptera</taxon>
        <taxon>Apocrita</taxon>
        <taxon>Aculeata</taxon>
        <taxon>Formicoidea</taxon>
        <taxon>Formicidae</taxon>
        <taxon>Myrmicinae</taxon>
        <taxon>Cardiocondyla</taxon>
    </lineage>
</organism>
<evidence type="ECO:0000313" key="2">
    <source>
        <dbReference type="EMBL" id="KAL0100580.1"/>
    </source>
</evidence>